<dbReference type="InterPro" id="IPR050237">
    <property type="entry name" value="ATP-dep_AMP-bd_enzyme"/>
</dbReference>
<dbReference type="GO" id="GO:0016874">
    <property type="term" value="F:ligase activity"/>
    <property type="evidence" value="ECO:0007669"/>
    <property type="project" value="UniProtKB-KW"/>
</dbReference>
<dbReference type="Pfam" id="PF00501">
    <property type="entry name" value="AMP-binding"/>
    <property type="match status" value="1"/>
</dbReference>
<reference evidence="2 3" key="1">
    <citation type="submission" date="2019-07" db="EMBL/GenBank/DDBJ databases">
        <title>Genome sequencing of 100 strains of the haloalkaliphilic chemolithoautotrophic sulfur-oxidizing bacterium Thioalkalivibrio.</title>
        <authorList>
            <person name="Muyzer G."/>
        </authorList>
    </citation>
    <scope>NUCLEOTIDE SEQUENCE [LARGE SCALE GENOMIC DNA]</scope>
    <source>
        <strain evidence="2 3">ASO4-4</strain>
    </source>
</reference>
<sequence>MENANIACLLTKNAAKSPNRRAVVMPAGKDAMGRLKTTQLSFAQLDASSTKVAAGFSAMGMSPGTRTVLMVPPGMDFFILTFALFKAGLIPVVVDPGMGVKRMADCLASTRAEALVGIPKAHLFRKLFPRAFAHVRHTVSTRPLPLLRTKTLKELLSSDATGFETLSCEPETTAAILFTTGSTGPAKGVIYTHANFHAQIQAIQNHFDIKEDDRDLPTFPLFALFDPALGMTAFIPEMDPTKPGKADPRPILEAIDQHAITTMFCSPALLDRLGRYGSREGIRLPGLRRVVSAGAPVRPDILQSFVPVIGNPKRIHTPYGATEAVPLMSLTAGEILSETRSFTDQGMGICVGRPLKGVDISIIRITDAPIASMEDAEELPEGEIGEIIAKGPMVTSAYYENPEADRLSKIKDQKGFWHRMGDLAWKDNSGRFWFCGRKSHRVCTEEGELYTLPCEAIFNTHKKIRRSALVGIGPEKSQTPVIIIEPTDKISREEKSELQSELLQLAGAFDHTSGIRHLLFHRDFPVDIRHNAKIHRESLAAWAEKKLTGKTM</sequence>
<dbReference type="AlphaFoldDB" id="A0A562S7U2"/>
<gene>
    <name evidence="2" type="ORF">LZ24_00033</name>
</gene>
<dbReference type="InterPro" id="IPR020845">
    <property type="entry name" value="AMP-binding_CS"/>
</dbReference>
<keyword evidence="2" id="KW-0436">Ligase</keyword>
<proteinExistence type="predicted"/>
<dbReference type="InterPro" id="IPR042099">
    <property type="entry name" value="ANL_N_sf"/>
</dbReference>
<dbReference type="OrthoDB" id="9799237at2"/>
<dbReference type="Proteomes" id="UP000318307">
    <property type="component" value="Unassembled WGS sequence"/>
</dbReference>
<dbReference type="SUPFAM" id="SSF56801">
    <property type="entry name" value="Acetyl-CoA synthetase-like"/>
    <property type="match status" value="1"/>
</dbReference>
<dbReference type="PANTHER" id="PTHR43767">
    <property type="entry name" value="LONG-CHAIN-FATTY-ACID--COA LIGASE"/>
    <property type="match status" value="1"/>
</dbReference>
<dbReference type="EMBL" id="VLLC01000001">
    <property type="protein sequence ID" value="TWI77233.1"/>
    <property type="molecule type" value="Genomic_DNA"/>
</dbReference>
<dbReference type="NCBIfam" id="NF006754">
    <property type="entry name" value="PRK09274.1"/>
    <property type="match status" value="1"/>
</dbReference>
<dbReference type="PANTHER" id="PTHR43767:SF1">
    <property type="entry name" value="NONRIBOSOMAL PEPTIDE SYNTHASE PES1 (EUROFUNG)-RELATED"/>
    <property type="match status" value="1"/>
</dbReference>
<dbReference type="PROSITE" id="PS00455">
    <property type="entry name" value="AMP_BINDING"/>
    <property type="match status" value="1"/>
</dbReference>
<dbReference type="Gene3D" id="3.40.50.12780">
    <property type="entry name" value="N-terminal domain of ligase-like"/>
    <property type="match status" value="1"/>
</dbReference>
<evidence type="ECO:0000313" key="3">
    <source>
        <dbReference type="Proteomes" id="UP000318307"/>
    </source>
</evidence>
<protein>
    <submittedName>
        <fullName evidence="2">Acyl-CoA synthetase (AMP-forming)/AMP-acid ligase II</fullName>
    </submittedName>
</protein>
<comment type="caution">
    <text evidence="2">The sequence shown here is derived from an EMBL/GenBank/DDBJ whole genome shotgun (WGS) entry which is preliminary data.</text>
</comment>
<dbReference type="RefSeq" id="WP_144681089.1">
    <property type="nucleotide sequence ID" value="NZ_VLLC01000001.1"/>
</dbReference>
<organism evidence="2 3">
    <name type="scientific">Desulfobotulus alkaliphilus</name>
    <dbReference type="NCBI Taxonomy" id="622671"/>
    <lineage>
        <taxon>Bacteria</taxon>
        <taxon>Pseudomonadati</taxon>
        <taxon>Thermodesulfobacteriota</taxon>
        <taxon>Desulfobacteria</taxon>
        <taxon>Desulfobacterales</taxon>
        <taxon>Desulfobacteraceae</taxon>
        <taxon>Desulfobotulus</taxon>
    </lineage>
</organism>
<dbReference type="InterPro" id="IPR000873">
    <property type="entry name" value="AMP-dep_synth/lig_dom"/>
</dbReference>
<accession>A0A562S7U2</accession>
<feature type="domain" description="AMP-dependent synthetase/ligase" evidence="1">
    <location>
        <begin position="11"/>
        <end position="399"/>
    </location>
</feature>
<evidence type="ECO:0000259" key="1">
    <source>
        <dbReference type="Pfam" id="PF00501"/>
    </source>
</evidence>
<evidence type="ECO:0000313" key="2">
    <source>
        <dbReference type="EMBL" id="TWI77233.1"/>
    </source>
</evidence>
<keyword evidence="3" id="KW-1185">Reference proteome</keyword>
<name>A0A562S7U2_9BACT</name>